<protein>
    <submittedName>
        <fullName evidence="1">Membrane protein involved in colicin uptake</fullName>
    </submittedName>
</protein>
<dbReference type="EMBL" id="JAFBBU010000001">
    <property type="protein sequence ID" value="MBM7471217.1"/>
    <property type="molecule type" value="Genomic_DNA"/>
</dbReference>
<dbReference type="RefSeq" id="WP_307827044.1">
    <property type="nucleotide sequence ID" value="NZ_BAAAHT010000012.1"/>
</dbReference>
<gene>
    <name evidence="1" type="ORF">JOE66_000851</name>
</gene>
<reference evidence="1 2" key="1">
    <citation type="submission" date="2021-01" db="EMBL/GenBank/DDBJ databases">
        <title>Sequencing the genomes of 1000 actinobacteria strains.</title>
        <authorList>
            <person name="Klenk H.-P."/>
        </authorList>
    </citation>
    <scope>NUCLEOTIDE SEQUENCE [LARGE SCALE GENOMIC DNA]</scope>
    <source>
        <strain evidence="1 2">DSM 13057</strain>
    </source>
</reference>
<proteinExistence type="predicted"/>
<keyword evidence="2" id="KW-1185">Reference proteome</keyword>
<evidence type="ECO:0000313" key="1">
    <source>
        <dbReference type="EMBL" id="MBM7471217.1"/>
    </source>
</evidence>
<comment type="caution">
    <text evidence="1">The sequence shown here is derived from an EMBL/GenBank/DDBJ whole genome shotgun (WGS) entry which is preliminary data.</text>
</comment>
<evidence type="ECO:0000313" key="2">
    <source>
        <dbReference type="Proteomes" id="UP000776164"/>
    </source>
</evidence>
<accession>A0ABS2L2C5</accession>
<sequence length="112" mass="11100">MRRMGRPGLFGTMARTAVIAGTATVVSGSVHNRQQASAQAAAQQQAAIDAAAQQAVAQHAAAAAAAQAAPVAPAAAPADDLLTQLARLGQMNQAGLISDAEFTAAKAKLLGI</sequence>
<name>A0ABS2L2C5_9MICO</name>
<dbReference type="Proteomes" id="UP000776164">
    <property type="component" value="Unassembled WGS sequence"/>
</dbReference>
<organism evidence="1 2">
    <name type="scientific">Subtercola frigoramans</name>
    <dbReference type="NCBI Taxonomy" id="120298"/>
    <lineage>
        <taxon>Bacteria</taxon>
        <taxon>Bacillati</taxon>
        <taxon>Actinomycetota</taxon>
        <taxon>Actinomycetes</taxon>
        <taxon>Micrococcales</taxon>
        <taxon>Microbacteriaceae</taxon>
        <taxon>Subtercola</taxon>
    </lineage>
</organism>